<feature type="compositionally biased region" description="Polar residues" evidence="1">
    <location>
        <begin position="1"/>
        <end position="22"/>
    </location>
</feature>
<keyword evidence="3" id="KW-1185">Reference proteome</keyword>
<dbReference type="Proteomes" id="UP000002668">
    <property type="component" value="Genome"/>
</dbReference>
<proteinExistence type="predicted"/>
<reference evidence="3" key="1">
    <citation type="journal article" date="2011" name="Nat. Commun.">
        <title>Effector diversification within compartments of the Leptosphaeria maculans genome affected by Repeat-Induced Point mutations.</title>
        <authorList>
            <person name="Rouxel T."/>
            <person name="Grandaubert J."/>
            <person name="Hane J.K."/>
            <person name="Hoede C."/>
            <person name="van de Wouw A.P."/>
            <person name="Couloux A."/>
            <person name="Dominguez V."/>
            <person name="Anthouard V."/>
            <person name="Bally P."/>
            <person name="Bourras S."/>
            <person name="Cozijnsen A.J."/>
            <person name="Ciuffetti L.M."/>
            <person name="Degrave A."/>
            <person name="Dilmaghani A."/>
            <person name="Duret L."/>
            <person name="Fudal I."/>
            <person name="Goodwin S.B."/>
            <person name="Gout L."/>
            <person name="Glaser N."/>
            <person name="Linglin J."/>
            <person name="Kema G.H.J."/>
            <person name="Lapalu N."/>
            <person name="Lawrence C.B."/>
            <person name="May K."/>
            <person name="Meyer M."/>
            <person name="Ollivier B."/>
            <person name="Poulain J."/>
            <person name="Schoch C.L."/>
            <person name="Simon A."/>
            <person name="Spatafora J.W."/>
            <person name="Stachowiak A."/>
            <person name="Turgeon B.G."/>
            <person name="Tyler B.M."/>
            <person name="Vincent D."/>
            <person name="Weissenbach J."/>
            <person name="Amselem J."/>
            <person name="Quesneville H."/>
            <person name="Oliver R.P."/>
            <person name="Wincker P."/>
            <person name="Balesdent M.-H."/>
            <person name="Howlett B.J."/>
        </authorList>
    </citation>
    <scope>NUCLEOTIDE SEQUENCE [LARGE SCALE GENOMIC DNA]</scope>
    <source>
        <strain evidence="3">JN3 / isolate v23.1.3 / race Av1-4-5-6-7-8</strain>
    </source>
</reference>
<name>E5ABY5_LEPMJ</name>
<dbReference type="AlphaFoldDB" id="E5ABY5"/>
<gene>
    <name evidence="2" type="ORF">LEMA_uP023060.1</name>
</gene>
<dbReference type="VEuPathDB" id="FungiDB:LEMA_uP023060.1"/>
<dbReference type="InParanoid" id="E5ABY5"/>
<evidence type="ECO:0000313" key="3">
    <source>
        <dbReference type="Proteomes" id="UP000002668"/>
    </source>
</evidence>
<accession>E5ABY5</accession>
<feature type="region of interest" description="Disordered" evidence="1">
    <location>
        <begin position="1"/>
        <end position="61"/>
    </location>
</feature>
<dbReference type="EMBL" id="FP929138">
    <property type="protein sequence ID" value="CBY01176.1"/>
    <property type="molecule type" value="Genomic_DNA"/>
</dbReference>
<evidence type="ECO:0000256" key="1">
    <source>
        <dbReference type="SAM" id="MobiDB-lite"/>
    </source>
</evidence>
<organism evidence="3">
    <name type="scientific">Leptosphaeria maculans (strain JN3 / isolate v23.1.3 / race Av1-4-5-6-7-8)</name>
    <name type="common">Blackleg fungus</name>
    <name type="synonym">Phoma lingam</name>
    <dbReference type="NCBI Taxonomy" id="985895"/>
    <lineage>
        <taxon>Eukaryota</taxon>
        <taxon>Fungi</taxon>
        <taxon>Dikarya</taxon>
        <taxon>Ascomycota</taxon>
        <taxon>Pezizomycotina</taxon>
        <taxon>Dothideomycetes</taxon>
        <taxon>Pleosporomycetidae</taxon>
        <taxon>Pleosporales</taxon>
        <taxon>Pleosporineae</taxon>
        <taxon>Leptosphaeriaceae</taxon>
        <taxon>Plenodomus</taxon>
        <taxon>Plenodomus lingam/Leptosphaeria maculans species complex</taxon>
    </lineage>
</organism>
<sequence length="98" mass="10353">MHSSIGISTRNQSSTVNFSQSESDTDRPTTKPAVSSKQQRTGTVANTTQKPQYRAVGKHSARGWGFSQRLGAEGEAASVAANTMPLPTPPAALINARL</sequence>
<feature type="compositionally biased region" description="Polar residues" evidence="1">
    <location>
        <begin position="32"/>
        <end position="51"/>
    </location>
</feature>
<protein>
    <submittedName>
        <fullName evidence="2">Predicted protein</fullName>
    </submittedName>
</protein>
<dbReference type="HOGENOM" id="CLU_2333983_0_0_1"/>
<evidence type="ECO:0000313" key="2">
    <source>
        <dbReference type="EMBL" id="CBY01176.1"/>
    </source>
</evidence>